<reference evidence="9" key="1">
    <citation type="submission" date="2022-01" db="EMBL/GenBank/DDBJ databases">
        <authorList>
            <person name="Jo J.-H."/>
            <person name="Im W.-T."/>
        </authorList>
    </citation>
    <scope>NUCLEOTIDE SEQUENCE</scope>
    <source>
        <strain evidence="9">XY25</strain>
    </source>
</reference>
<dbReference type="EC" id="3.4.24.-" evidence="9"/>
<dbReference type="PANTHER" id="PTHR22726:SF1">
    <property type="entry name" value="METALLOENDOPEPTIDASE OMA1, MITOCHONDRIAL"/>
    <property type="match status" value="1"/>
</dbReference>
<feature type="region of interest" description="Disordered" evidence="7">
    <location>
        <begin position="245"/>
        <end position="302"/>
    </location>
</feature>
<keyword evidence="2" id="KW-0479">Metal-binding</keyword>
<evidence type="ECO:0000256" key="3">
    <source>
        <dbReference type="ARBA" id="ARBA00022801"/>
    </source>
</evidence>
<evidence type="ECO:0000256" key="2">
    <source>
        <dbReference type="ARBA" id="ARBA00022723"/>
    </source>
</evidence>
<keyword evidence="1 6" id="KW-0645">Protease</keyword>
<proteinExistence type="inferred from homology"/>
<gene>
    <name evidence="9" type="ORF">LZ012_16940</name>
</gene>
<evidence type="ECO:0000256" key="6">
    <source>
        <dbReference type="RuleBase" id="RU003983"/>
    </source>
</evidence>
<dbReference type="PANTHER" id="PTHR22726">
    <property type="entry name" value="METALLOENDOPEPTIDASE OMA1"/>
    <property type="match status" value="1"/>
</dbReference>
<dbReference type="InterPro" id="IPR051156">
    <property type="entry name" value="Mito/Outer_Membr_Metalloprot"/>
</dbReference>
<keyword evidence="5 6" id="KW-0482">Metalloprotease</keyword>
<comment type="caution">
    <text evidence="9">The sequence shown here is derived from an EMBL/GenBank/DDBJ whole genome shotgun (WGS) entry which is preliminary data.</text>
</comment>
<dbReference type="InterPro" id="IPR001915">
    <property type="entry name" value="Peptidase_M48"/>
</dbReference>
<comment type="cofactor">
    <cofactor evidence="6">
        <name>Zn(2+)</name>
        <dbReference type="ChEBI" id="CHEBI:29105"/>
    </cofactor>
    <text evidence="6">Binds 1 zinc ion per subunit.</text>
</comment>
<keyword evidence="3 6" id="KW-0378">Hydrolase</keyword>
<evidence type="ECO:0000256" key="1">
    <source>
        <dbReference type="ARBA" id="ARBA00022670"/>
    </source>
</evidence>
<dbReference type="Pfam" id="PF01435">
    <property type="entry name" value="Peptidase_M48"/>
    <property type="match status" value="1"/>
</dbReference>
<keyword evidence="4 6" id="KW-0862">Zinc</keyword>
<evidence type="ECO:0000313" key="10">
    <source>
        <dbReference type="Proteomes" id="UP001165384"/>
    </source>
</evidence>
<sequence>MAGCLGAAGCAVDPPATPKQLIDMPIASAYADATFTLNTMSWRNLVCTGDADECTTGPVDGERFTGQVRRVGSRLQEGAQRLYPDLEQRIPNVAAGRFDIQVVDADGPGSSATANGRIALNSGLAAEAPDDAWVAFVIAREMGHVIARHPEERSVFSLLASLVINIAIPGSGLIKTAISTAGSALAAGSKQTVQGREADTIARRLLTASGYPLRDVARSLQNTRPLADDGSWAKRFRKSAADLMAEARTDESPLPASPGSPAEGRKQAATPPGGLALARLPAGSHAPNGIDVPSVPLNRPPR</sequence>
<evidence type="ECO:0000256" key="4">
    <source>
        <dbReference type="ARBA" id="ARBA00022833"/>
    </source>
</evidence>
<dbReference type="Proteomes" id="UP001165384">
    <property type="component" value="Unassembled WGS sequence"/>
</dbReference>
<feature type="domain" description="Peptidase M48" evidence="8">
    <location>
        <begin position="111"/>
        <end position="217"/>
    </location>
</feature>
<protein>
    <submittedName>
        <fullName evidence="9">M48 family metalloprotease</fullName>
        <ecNumber evidence="9">3.4.24.-</ecNumber>
    </submittedName>
</protein>
<accession>A0ABS9K693</accession>
<dbReference type="Gene3D" id="3.30.2010.10">
    <property type="entry name" value="Metalloproteases ('zincins'), catalytic domain"/>
    <property type="match status" value="1"/>
</dbReference>
<name>A0ABS9K693_9RHOO</name>
<dbReference type="RefSeq" id="WP_275712077.1">
    <property type="nucleotide sequence ID" value="NZ_JAKLTN010000004.1"/>
</dbReference>
<keyword evidence="10" id="KW-1185">Reference proteome</keyword>
<dbReference type="EMBL" id="JAKLTN010000004">
    <property type="protein sequence ID" value="MCG2578687.1"/>
    <property type="molecule type" value="Genomic_DNA"/>
</dbReference>
<evidence type="ECO:0000313" key="9">
    <source>
        <dbReference type="EMBL" id="MCG2578687.1"/>
    </source>
</evidence>
<comment type="similarity">
    <text evidence="6">Belongs to the peptidase M48 family.</text>
</comment>
<evidence type="ECO:0000256" key="5">
    <source>
        <dbReference type="ARBA" id="ARBA00023049"/>
    </source>
</evidence>
<dbReference type="GO" id="GO:0008237">
    <property type="term" value="F:metallopeptidase activity"/>
    <property type="evidence" value="ECO:0007669"/>
    <property type="project" value="UniProtKB-KW"/>
</dbReference>
<organism evidence="9 10">
    <name type="scientific">Dechloromonas hankyongensis</name>
    <dbReference type="NCBI Taxonomy" id="2908002"/>
    <lineage>
        <taxon>Bacteria</taxon>
        <taxon>Pseudomonadati</taxon>
        <taxon>Pseudomonadota</taxon>
        <taxon>Betaproteobacteria</taxon>
        <taxon>Rhodocyclales</taxon>
        <taxon>Azonexaceae</taxon>
        <taxon>Dechloromonas</taxon>
    </lineage>
</organism>
<evidence type="ECO:0000256" key="7">
    <source>
        <dbReference type="SAM" id="MobiDB-lite"/>
    </source>
</evidence>
<evidence type="ECO:0000259" key="8">
    <source>
        <dbReference type="Pfam" id="PF01435"/>
    </source>
</evidence>